<reference evidence="2" key="1">
    <citation type="submission" date="2016-11" db="UniProtKB">
        <authorList>
            <consortium name="WormBaseParasite"/>
        </authorList>
    </citation>
    <scope>IDENTIFICATION</scope>
    <source>
        <strain evidence="2">KR3021</strain>
    </source>
</reference>
<organism evidence="1 2">
    <name type="scientific">Rhabditophanes sp. KR3021</name>
    <dbReference type="NCBI Taxonomy" id="114890"/>
    <lineage>
        <taxon>Eukaryota</taxon>
        <taxon>Metazoa</taxon>
        <taxon>Ecdysozoa</taxon>
        <taxon>Nematoda</taxon>
        <taxon>Chromadorea</taxon>
        <taxon>Rhabditida</taxon>
        <taxon>Tylenchina</taxon>
        <taxon>Panagrolaimomorpha</taxon>
        <taxon>Strongyloidoidea</taxon>
        <taxon>Alloionematidae</taxon>
        <taxon>Rhabditophanes</taxon>
    </lineage>
</organism>
<evidence type="ECO:0000313" key="2">
    <source>
        <dbReference type="WBParaSite" id="RSKR_0000217600.1"/>
    </source>
</evidence>
<proteinExistence type="predicted"/>
<protein>
    <submittedName>
        <fullName evidence="2">WH2 domain-containing protein</fullName>
    </submittedName>
</protein>
<accession>A0AC35TME2</accession>
<name>A0AC35TME2_9BILA</name>
<sequence length="799" mass="89704">MKSDLDVHHQSCDIWEHMLTLETNQKNISFGCTKYMAHFFQSPLVISFLKPSYESLSEYISVVFTAVRFSCHEYHSIFKQCPGNEEFCIHFSLFCDQVSNCPLGGDEITSFLTEPFQESRRSSSYDLWSGSSLRTDTFTRKRRIVTPHHSSQLPSYQVAKPCHKPRSVKSIKKLGFFYRNPGRTNSADSSTYNLSTRSSIKSLKSLSESFLQTDKMSAEFGKTAPTPIITPKSKTTDDVAPPTIKKKKSSRFLSNLFSKKFSSTKNVNNINNVSSNSDNFKEESQNSSTDSENDKKSFSYQKEFTNLRNTVRGFTSGFSSKKKYRAPNPPIQTIHTSGSVENLSTSMPDVNAFTPKLTKSELLTPPTLLPKPDISVFTSTPNLYQTSYVNCDFSDEEEDMVEEQNLDYIVLNKFNSSYNANIQESKKHIMPILNYSQNSPAISINGRGSTSIRIDSIHVDTYTSSTNIDTYSSTNSASRNISNSSTSDSMDTYQEYSESSAATYNVKNSTKPRMIKDKKTFIHKEDSYDEDLNKKTLTNQTALKKEGQKIAQLCVTNDNKERTHVIAVNQASNKMSHSPPLNISAPPPPKVIQTKFASPKTEERYQFKIPEPMPHRMLETIKHTLPEPNPVKKTFKTSPKPEQKQKSFFELDDKESAIQNVRSTLRKISPPVEKIGMNVGRVVEGKGSSSSKHSESGISSDSSQPTSPIPPPPFLANNNISRTFKVDNNNVTSFNTIPKSFNLPPPLPPTMNEANKRVPLKQFKPPQKNASSEDNRNDLLSEIRKFGGAATLKKNAVSN</sequence>
<dbReference type="WBParaSite" id="RSKR_0000217600.1">
    <property type="protein sequence ID" value="RSKR_0000217600.1"/>
    <property type="gene ID" value="RSKR_0000217600"/>
</dbReference>
<dbReference type="Proteomes" id="UP000095286">
    <property type="component" value="Unplaced"/>
</dbReference>
<evidence type="ECO:0000313" key="1">
    <source>
        <dbReference type="Proteomes" id="UP000095286"/>
    </source>
</evidence>